<organism evidence="3 4">
    <name type="scientific">Nelumbo nucifera</name>
    <name type="common">Sacred lotus</name>
    <dbReference type="NCBI Taxonomy" id="4432"/>
    <lineage>
        <taxon>Eukaryota</taxon>
        <taxon>Viridiplantae</taxon>
        <taxon>Streptophyta</taxon>
        <taxon>Embryophyta</taxon>
        <taxon>Tracheophyta</taxon>
        <taxon>Spermatophyta</taxon>
        <taxon>Magnoliopsida</taxon>
        <taxon>Proteales</taxon>
        <taxon>Nelumbonaceae</taxon>
        <taxon>Nelumbo</taxon>
    </lineage>
</organism>
<feature type="chain" id="PRO_5032770192" description="Protein PELPK1-like" evidence="2">
    <location>
        <begin position="29"/>
        <end position="149"/>
    </location>
</feature>
<evidence type="ECO:0000313" key="4">
    <source>
        <dbReference type="Proteomes" id="UP000607653"/>
    </source>
</evidence>
<dbReference type="Proteomes" id="UP000607653">
    <property type="component" value="Unassembled WGS sequence"/>
</dbReference>
<dbReference type="PANTHER" id="PTHR33088">
    <property type="entry name" value="MUCIN-2"/>
    <property type="match status" value="1"/>
</dbReference>
<dbReference type="PANTHER" id="PTHR33088:SF28">
    <property type="entry name" value="PROTEIN PELPK1-RELATED"/>
    <property type="match status" value="1"/>
</dbReference>
<evidence type="ECO:0008006" key="5">
    <source>
        <dbReference type="Google" id="ProtNLM"/>
    </source>
</evidence>
<proteinExistence type="predicted"/>
<dbReference type="InterPro" id="IPR044659">
    <property type="entry name" value="PELPK1_2"/>
</dbReference>
<dbReference type="AlphaFoldDB" id="A0A822XTD9"/>
<evidence type="ECO:0000256" key="1">
    <source>
        <dbReference type="SAM" id="MobiDB-lite"/>
    </source>
</evidence>
<comment type="caution">
    <text evidence="3">The sequence shown here is derived from an EMBL/GenBank/DDBJ whole genome shotgun (WGS) entry which is preliminary data.</text>
</comment>
<dbReference type="EMBL" id="DUZY01000001">
    <property type="protein sequence ID" value="DAD22085.1"/>
    <property type="molecule type" value="Genomic_DNA"/>
</dbReference>
<gene>
    <name evidence="3" type="ORF">HUJ06_023548</name>
</gene>
<feature type="signal peptide" evidence="2">
    <location>
        <begin position="1"/>
        <end position="28"/>
    </location>
</feature>
<keyword evidence="2" id="KW-0732">Signal</keyword>
<sequence>MAYHFQTAFHLFLLLTTLSLMTGHSVLAARGLLDTTFPTVPKLPKPELPTLPTIPSFPKPELPPLPEVPTLPKPELPPVPEIPTLPKPELPPMPEIPTLPKPELPPLPENSISAEAHIAHIPFPFPTRFTHKPLIKLWHAQNPMPWGTS</sequence>
<feature type="region of interest" description="Disordered" evidence="1">
    <location>
        <begin position="48"/>
        <end position="107"/>
    </location>
</feature>
<keyword evidence="4" id="KW-1185">Reference proteome</keyword>
<name>A0A822XTD9_NELNU</name>
<reference evidence="3 4" key="1">
    <citation type="journal article" date="2020" name="Mol. Biol. Evol.">
        <title>Distinct Expression and Methylation Patterns for Genes with Different Fates following a Single Whole-Genome Duplication in Flowering Plants.</title>
        <authorList>
            <person name="Shi T."/>
            <person name="Rahmani R.S."/>
            <person name="Gugger P.F."/>
            <person name="Wang M."/>
            <person name="Li H."/>
            <person name="Zhang Y."/>
            <person name="Li Z."/>
            <person name="Wang Q."/>
            <person name="Van de Peer Y."/>
            <person name="Marchal K."/>
            <person name="Chen J."/>
        </authorList>
    </citation>
    <scope>NUCLEOTIDE SEQUENCE [LARGE SCALE GENOMIC DNA]</scope>
    <source>
        <tissue evidence="3">Leaf</tissue>
    </source>
</reference>
<accession>A0A822XTD9</accession>
<evidence type="ECO:0000256" key="2">
    <source>
        <dbReference type="SAM" id="SignalP"/>
    </source>
</evidence>
<feature type="compositionally biased region" description="Pro residues" evidence="1">
    <location>
        <begin position="55"/>
        <end position="107"/>
    </location>
</feature>
<evidence type="ECO:0000313" key="3">
    <source>
        <dbReference type="EMBL" id="DAD22085.1"/>
    </source>
</evidence>
<protein>
    <recommendedName>
        <fullName evidence="5">Protein PELPK1-like</fullName>
    </recommendedName>
</protein>